<keyword evidence="1" id="KW-0808">Transferase</keyword>
<keyword evidence="5" id="KW-1185">Reference proteome</keyword>
<name>A0ABU9BNQ4_9BURK</name>
<evidence type="ECO:0000259" key="3">
    <source>
        <dbReference type="PROSITE" id="PS51186"/>
    </source>
</evidence>
<gene>
    <name evidence="4" type="ORF">AACH06_12280</name>
</gene>
<evidence type="ECO:0000256" key="1">
    <source>
        <dbReference type="ARBA" id="ARBA00022679"/>
    </source>
</evidence>
<dbReference type="PROSITE" id="PS51186">
    <property type="entry name" value="GNAT"/>
    <property type="match status" value="1"/>
</dbReference>
<dbReference type="Gene3D" id="3.40.630.30">
    <property type="match status" value="1"/>
</dbReference>
<dbReference type="InterPro" id="IPR000182">
    <property type="entry name" value="GNAT_dom"/>
</dbReference>
<dbReference type="CDD" id="cd04301">
    <property type="entry name" value="NAT_SF"/>
    <property type="match status" value="1"/>
</dbReference>
<dbReference type="EMBL" id="JBBUTG010000006">
    <property type="protein sequence ID" value="MEK8031597.1"/>
    <property type="molecule type" value="Genomic_DNA"/>
</dbReference>
<keyword evidence="2" id="KW-0012">Acyltransferase</keyword>
<protein>
    <submittedName>
        <fullName evidence="4">GNAT family N-acetyltransferase</fullName>
    </submittedName>
</protein>
<reference evidence="4 5" key="1">
    <citation type="submission" date="2024-04" db="EMBL/GenBank/DDBJ databases">
        <title>Novel species of the genus Ideonella isolated from streams.</title>
        <authorList>
            <person name="Lu H."/>
        </authorList>
    </citation>
    <scope>NUCLEOTIDE SEQUENCE [LARGE SCALE GENOMIC DNA]</scope>
    <source>
        <strain evidence="4 5">DXS29W</strain>
    </source>
</reference>
<accession>A0ABU9BNQ4</accession>
<evidence type="ECO:0000313" key="4">
    <source>
        <dbReference type="EMBL" id="MEK8031597.1"/>
    </source>
</evidence>
<sequence length="151" mass="16250">MKIRSYTAGDWDRVCQIHDAARRDELAASGLDAAYLNLEQTAENEGFLEYAIRVAEVAGRVVGFVAFTDDELAWLYVDPAAYGQGIGTSLIQAALLEVKAPMTAEVLDGNHAAIAVYRKAGFEIVGHERGVMPGNEGFRVSVTVLRHPGAG</sequence>
<proteinExistence type="predicted"/>
<dbReference type="PANTHER" id="PTHR43877">
    <property type="entry name" value="AMINOALKYLPHOSPHONATE N-ACETYLTRANSFERASE-RELATED-RELATED"/>
    <property type="match status" value="1"/>
</dbReference>
<dbReference type="Proteomes" id="UP001371218">
    <property type="component" value="Unassembled WGS sequence"/>
</dbReference>
<dbReference type="InterPro" id="IPR016181">
    <property type="entry name" value="Acyl_CoA_acyltransferase"/>
</dbReference>
<organism evidence="4 5">
    <name type="scientific">Ideonella lacteola</name>
    <dbReference type="NCBI Taxonomy" id="2984193"/>
    <lineage>
        <taxon>Bacteria</taxon>
        <taxon>Pseudomonadati</taxon>
        <taxon>Pseudomonadota</taxon>
        <taxon>Betaproteobacteria</taxon>
        <taxon>Burkholderiales</taxon>
        <taxon>Sphaerotilaceae</taxon>
        <taxon>Ideonella</taxon>
    </lineage>
</organism>
<dbReference type="SUPFAM" id="SSF55729">
    <property type="entry name" value="Acyl-CoA N-acyltransferases (Nat)"/>
    <property type="match status" value="1"/>
</dbReference>
<evidence type="ECO:0000313" key="5">
    <source>
        <dbReference type="Proteomes" id="UP001371218"/>
    </source>
</evidence>
<dbReference type="Pfam" id="PF13508">
    <property type="entry name" value="Acetyltransf_7"/>
    <property type="match status" value="1"/>
</dbReference>
<dbReference type="RefSeq" id="WP_341425986.1">
    <property type="nucleotide sequence ID" value="NZ_JBBUTG010000006.1"/>
</dbReference>
<feature type="domain" description="N-acetyltransferase" evidence="3">
    <location>
        <begin position="1"/>
        <end position="145"/>
    </location>
</feature>
<comment type="caution">
    <text evidence="4">The sequence shown here is derived from an EMBL/GenBank/DDBJ whole genome shotgun (WGS) entry which is preliminary data.</text>
</comment>
<evidence type="ECO:0000256" key="2">
    <source>
        <dbReference type="ARBA" id="ARBA00023315"/>
    </source>
</evidence>
<dbReference type="InterPro" id="IPR050832">
    <property type="entry name" value="Bact_Acetyltransf"/>
</dbReference>